<feature type="region of interest" description="Disordered" evidence="1">
    <location>
        <begin position="85"/>
        <end position="124"/>
    </location>
</feature>
<evidence type="ECO:0000313" key="2">
    <source>
        <dbReference type="EMBL" id="KAE9386672.1"/>
    </source>
</evidence>
<keyword evidence="3" id="KW-1185">Reference proteome</keyword>
<protein>
    <submittedName>
        <fullName evidence="2">Uncharacterized protein</fullName>
    </submittedName>
</protein>
<evidence type="ECO:0000313" key="3">
    <source>
        <dbReference type="Proteomes" id="UP000799118"/>
    </source>
</evidence>
<dbReference type="EMBL" id="ML769857">
    <property type="protein sequence ID" value="KAE9386672.1"/>
    <property type="molecule type" value="Genomic_DNA"/>
</dbReference>
<feature type="compositionally biased region" description="Polar residues" evidence="1">
    <location>
        <begin position="90"/>
        <end position="111"/>
    </location>
</feature>
<dbReference type="Proteomes" id="UP000799118">
    <property type="component" value="Unassembled WGS sequence"/>
</dbReference>
<evidence type="ECO:0000256" key="1">
    <source>
        <dbReference type="SAM" id="MobiDB-lite"/>
    </source>
</evidence>
<dbReference type="OrthoDB" id="3043011at2759"/>
<accession>A0A6A4GLP2</accession>
<proteinExistence type="predicted"/>
<name>A0A6A4GLP2_9AGAR</name>
<dbReference type="AlphaFoldDB" id="A0A6A4GLP2"/>
<sequence>MYSKKDKLSTPKVDNITVQATVPGSFISTTRILLCKAIGWSFETNPRNLKNDYLSLWQDTLEEWVKPISPLHIVAPQRVLWYSPGHHDTAGQNSNQDEVSDTSSITSLNDPNRTDGPGGSEEEVIPDLDVESQSEEPDPNLDSGDAKVSLASIVDIAISRTSLEQLFEAIPDFSVLKVLYIKLDHPTLECTNQDQSLLQRLLNKFLHLGGFRLRACEPDLLVEIKRAAGCQDTLHKFDSNQEWVVFLCQLDIQLSKAKDALANYVIIYFKRYSEVDEVLVFAGSGPFWQWAIINRTDVPWKDPDEPPMSRECCAWELKNFRGLFKTHYFELGTTHSDEELTKIRKMYYLDTKGASSEAQKGVARKRWTELVTAREKKNSRGIL</sequence>
<reference evidence="2" key="1">
    <citation type="journal article" date="2019" name="Environ. Microbiol.">
        <title>Fungal ecological strategies reflected in gene transcription - a case study of two litter decomposers.</title>
        <authorList>
            <person name="Barbi F."/>
            <person name="Kohler A."/>
            <person name="Barry K."/>
            <person name="Baskaran P."/>
            <person name="Daum C."/>
            <person name="Fauchery L."/>
            <person name="Ihrmark K."/>
            <person name="Kuo A."/>
            <person name="LaButti K."/>
            <person name="Lipzen A."/>
            <person name="Morin E."/>
            <person name="Grigoriev I.V."/>
            <person name="Henrissat B."/>
            <person name="Lindahl B."/>
            <person name="Martin F."/>
        </authorList>
    </citation>
    <scope>NUCLEOTIDE SEQUENCE</scope>
    <source>
        <strain evidence="2">JB14</strain>
    </source>
</reference>
<gene>
    <name evidence="2" type="ORF">BT96DRAFT_948942</name>
</gene>
<organism evidence="2 3">
    <name type="scientific">Gymnopus androsaceus JB14</name>
    <dbReference type="NCBI Taxonomy" id="1447944"/>
    <lineage>
        <taxon>Eukaryota</taxon>
        <taxon>Fungi</taxon>
        <taxon>Dikarya</taxon>
        <taxon>Basidiomycota</taxon>
        <taxon>Agaricomycotina</taxon>
        <taxon>Agaricomycetes</taxon>
        <taxon>Agaricomycetidae</taxon>
        <taxon>Agaricales</taxon>
        <taxon>Marasmiineae</taxon>
        <taxon>Omphalotaceae</taxon>
        <taxon>Gymnopus</taxon>
    </lineage>
</organism>